<feature type="transmembrane region" description="Helical" evidence="9">
    <location>
        <begin position="420"/>
        <end position="440"/>
    </location>
</feature>
<dbReference type="InterPro" id="IPR002208">
    <property type="entry name" value="SecY/SEC61-alpha"/>
</dbReference>
<dbReference type="RefSeq" id="WP_379713936.1">
    <property type="nucleotide sequence ID" value="NZ_JBHTBS010000008.1"/>
</dbReference>
<dbReference type="PRINTS" id="PR00303">
    <property type="entry name" value="SECYTRNLCASE"/>
</dbReference>
<dbReference type="Gene3D" id="1.10.3370.10">
    <property type="entry name" value="SecY subunit domain"/>
    <property type="match status" value="1"/>
</dbReference>
<feature type="transmembrane region" description="Helical" evidence="9">
    <location>
        <begin position="202"/>
        <end position="225"/>
    </location>
</feature>
<proteinExistence type="inferred from homology"/>
<evidence type="ECO:0000256" key="6">
    <source>
        <dbReference type="ARBA" id="ARBA00022989"/>
    </source>
</evidence>
<feature type="transmembrane region" description="Helical" evidence="9">
    <location>
        <begin position="124"/>
        <end position="142"/>
    </location>
</feature>
<dbReference type="PIRSF" id="PIRSF004557">
    <property type="entry name" value="SecY"/>
    <property type="match status" value="1"/>
</dbReference>
<keyword evidence="5 9" id="KW-0653">Protein transport</keyword>
<dbReference type="HAMAP" id="MF_01465">
    <property type="entry name" value="SecY"/>
    <property type="match status" value="1"/>
</dbReference>
<reference evidence="14" key="1">
    <citation type="journal article" date="2019" name="Int. J. Syst. Evol. Microbiol.">
        <title>The Global Catalogue of Microorganisms (GCM) 10K type strain sequencing project: providing services to taxonomists for standard genome sequencing and annotation.</title>
        <authorList>
            <consortium name="The Broad Institute Genomics Platform"/>
            <consortium name="The Broad Institute Genome Sequencing Center for Infectious Disease"/>
            <person name="Wu L."/>
            <person name="Ma J."/>
        </authorList>
    </citation>
    <scope>NUCLEOTIDE SEQUENCE [LARGE SCALE GENOMIC DNA]</scope>
    <source>
        <strain evidence="14">CGMCC 4.1467</strain>
    </source>
</reference>
<evidence type="ECO:0000256" key="1">
    <source>
        <dbReference type="ARBA" id="ARBA00004141"/>
    </source>
</evidence>
<evidence type="ECO:0000256" key="8">
    <source>
        <dbReference type="ARBA" id="ARBA00023136"/>
    </source>
</evidence>
<comment type="function">
    <text evidence="9 10">The central subunit of the protein translocation channel SecYEG. Consists of two halves formed by TMs 1-5 and 6-10. These two domains form a lateral gate at the front which open onto the bilayer between TMs 2 and 7, and are clamped together by SecE at the back. The channel is closed by both a pore ring composed of hydrophobic SecY resides and a short helix (helix 2A) on the extracellular side of the membrane which forms a plug. The plug probably moves laterally to allow the channel to open. The ring and the pore may move independently.</text>
</comment>
<comment type="subunit">
    <text evidence="9">Component of the Sec protein translocase complex. Heterotrimer consisting of SecY, SecE and SecG subunits. The heterotrimers can form oligomers, although 1 heterotrimer is thought to be able to translocate proteins. Interacts with the ribosome. Interacts with SecDF, and other proteins may be involved. Interacts with SecA.</text>
</comment>
<dbReference type="SUPFAM" id="SSF103491">
    <property type="entry name" value="Preprotein translocase SecY subunit"/>
    <property type="match status" value="1"/>
</dbReference>
<feature type="transmembrane region" description="Helical" evidence="9">
    <location>
        <begin position="80"/>
        <end position="103"/>
    </location>
</feature>
<organism evidence="13 14">
    <name type="scientific">Haloferula chungangensis</name>
    <dbReference type="NCBI Taxonomy" id="1048331"/>
    <lineage>
        <taxon>Bacteria</taxon>
        <taxon>Pseudomonadati</taxon>
        <taxon>Verrucomicrobiota</taxon>
        <taxon>Verrucomicrobiia</taxon>
        <taxon>Verrucomicrobiales</taxon>
        <taxon>Verrucomicrobiaceae</taxon>
        <taxon>Haloferula</taxon>
    </lineage>
</organism>
<dbReference type="Proteomes" id="UP001596472">
    <property type="component" value="Unassembled WGS sequence"/>
</dbReference>
<dbReference type="PANTHER" id="PTHR10906">
    <property type="entry name" value="SECY/SEC61-ALPHA FAMILY MEMBER"/>
    <property type="match status" value="1"/>
</dbReference>
<dbReference type="PROSITE" id="PS00756">
    <property type="entry name" value="SECY_2"/>
    <property type="match status" value="1"/>
</dbReference>
<comment type="caution">
    <text evidence="13">The sequence shown here is derived from an EMBL/GenBank/DDBJ whole genome shotgun (WGS) entry which is preliminary data.</text>
</comment>
<keyword evidence="8 9" id="KW-0472">Membrane</keyword>
<comment type="subcellular location">
    <subcellularLocation>
        <location evidence="9">Cell membrane</location>
        <topology evidence="9">Multi-pass membrane protein</topology>
    </subcellularLocation>
    <subcellularLocation>
        <location evidence="1 11">Membrane</location>
        <topology evidence="1 11">Multi-pass membrane protein</topology>
    </subcellularLocation>
</comment>
<sequence length="502" mass="54531">MISAFANTWKVPELRDRILFTLAMIVIVRLGVHVTLPGVDASVIDAWMEAAKKNQSADEAGGLQAILGIFSGGALQQAGVFALGIMPYISASIMVQLMTAVVPKLSRLAREDGGRQKITQYTRYITIGIALVQGVFVARSLLDPDSIPYMNGIGAVMQDLGRDLVPDPSMAWQALTVLTIVAGTLLLMWIGDQMTERGIGNGTSIIITVNIIAALPGALLQTWQYFVQREGASSFEVMMLVVMIAMLLIVIAGTIAITQAQRRIAIQYAKRVVGRKQFGGQTQYLPLKVNYAGVMPIIFATAVLTLPTIILTQVFPTASWAITMREALLGGTWYYVLAAVLIFFFSYFWVATMFQPSQISEDLKRNGGYIPGVRPGKPTADFLDFTMTRLTFAGAIFLTLIFCVPLAVGAIVGLPPGSMVLQFFGGTSLLILVGVVLDVMRQVETHLLQRHYDGFLRKGKLKGRYDRLSQGSTGPTSSTAIVYLWALIGLLLVIGAVAWLAK</sequence>
<dbReference type="InterPro" id="IPR030659">
    <property type="entry name" value="SecY_CS"/>
</dbReference>
<gene>
    <name evidence="9 13" type="primary">secY</name>
    <name evidence="13" type="ORF">ACFQY0_15105</name>
</gene>
<comment type="caution">
    <text evidence="9">Lacks conserved residue(s) required for the propagation of feature annotation.</text>
</comment>
<keyword evidence="9" id="KW-1003">Cell membrane</keyword>
<feature type="transmembrane region" description="Helical" evidence="9">
    <location>
        <begin position="332"/>
        <end position="350"/>
    </location>
</feature>
<dbReference type="InterPro" id="IPR026593">
    <property type="entry name" value="SecY"/>
</dbReference>
<dbReference type="InterPro" id="IPR023201">
    <property type="entry name" value="SecY_dom_sf"/>
</dbReference>
<name>A0ABW2LC21_9BACT</name>
<feature type="transmembrane region" description="Helical" evidence="9">
    <location>
        <begin position="392"/>
        <end position="414"/>
    </location>
</feature>
<dbReference type="PROSITE" id="PS00755">
    <property type="entry name" value="SECY_1"/>
    <property type="match status" value="1"/>
</dbReference>
<comment type="similarity">
    <text evidence="2 9 12">Belongs to the SecY/SEC61-alpha family.</text>
</comment>
<evidence type="ECO:0000256" key="4">
    <source>
        <dbReference type="ARBA" id="ARBA00022692"/>
    </source>
</evidence>
<dbReference type="EMBL" id="JBHTBS010000008">
    <property type="protein sequence ID" value="MFC7338522.1"/>
    <property type="molecule type" value="Genomic_DNA"/>
</dbReference>
<protein>
    <recommendedName>
        <fullName evidence="9 10">Protein translocase subunit SecY</fullName>
    </recommendedName>
</protein>
<evidence type="ECO:0000256" key="10">
    <source>
        <dbReference type="RuleBase" id="RU000537"/>
    </source>
</evidence>
<feature type="transmembrane region" description="Helical" evidence="9">
    <location>
        <begin position="480"/>
        <end position="501"/>
    </location>
</feature>
<keyword evidence="14" id="KW-1185">Reference proteome</keyword>
<dbReference type="Pfam" id="PF00344">
    <property type="entry name" value="SecY"/>
    <property type="match status" value="1"/>
</dbReference>
<keyword evidence="6 9" id="KW-1133">Transmembrane helix</keyword>
<accession>A0ABW2LC21</accession>
<evidence type="ECO:0000256" key="5">
    <source>
        <dbReference type="ARBA" id="ARBA00022927"/>
    </source>
</evidence>
<evidence type="ECO:0000256" key="11">
    <source>
        <dbReference type="RuleBase" id="RU003484"/>
    </source>
</evidence>
<dbReference type="NCBIfam" id="TIGR00967">
    <property type="entry name" value="3a0501s007"/>
    <property type="match status" value="1"/>
</dbReference>
<evidence type="ECO:0000256" key="3">
    <source>
        <dbReference type="ARBA" id="ARBA00022448"/>
    </source>
</evidence>
<evidence type="ECO:0000256" key="9">
    <source>
        <dbReference type="HAMAP-Rule" id="MF_01465"/>
    </source>
</evidence>
<keyword evidence="3 9" id="KW-0813">Transport</keyword>
<feature type="transmembrane region" description="Helical" evidence="9">
    <location>
        <begin position="237"/>
        <end position="257"/>
    </location>
</feature>
<feature type="transmembrane region" description="Helical" evidence="9">
    <location>
        <begin position="18"/>
        <end position="39"/>
    </location>
</feature>
<keyword evidence="4 9" id="KW-0812">Transmembrane</keyword>
<evidence type="ECO:0000256" key="2">
    <source>
        <dbReference type="ARBA" id="ARBA00005751"/>
    </source>
</evidence>
<evidence type="ECO:0000256" key="7">
    <source>
        <dbReference type="ARBA" id="ARBA00023010"/>
    </source>
</evidence>
<evidence type="ECO:0000313" key="14">
    <source>
        <dbReference type="Proteomes" id="UP001596472"/>
    </source>
</evidence>
<evidence type="ECO:0000313" key="13">
    <source>
        <dbReference type="EMBL" id="MFC7338522.1"/>
    </source>
</evidence>
<feature type="transmembrane region" description="Helical" evidence="9">
    <location>
        <begin position="291"/>
        <end position="312"/>
    </location>
</feature>
<evidence type="ECO:0000256" key="12">
    <source>
        <dbReference type="RuleBase" id="RU004349"/>
    </source>
</evidence>
<feature type="transmembrane region" description="Helical" evidence="9">
    <location>
        <begin position="170"/>
        <end position="190"/>
    </location>
</feature>
<keyword evidence="7 9" id="KW-0811">Translocation</keyword>